<accession>A0A0D7AR63</accession>
<organism evidence="1 2">
    <name type="scientific">Cylindrobasidium torrendii FP15055 ss-10</name>
    <dbReference type="NCBI Taxonomy" id="1314674"/>
    <lineage>
        <taxon>Eukaryota</taxon>
        <taxon>Fungi</taxon>
        <taxon>Dikarya</taxon>
        <taxon>Basidiomycota</taxon>
        <taxon>Agaricomycotina</taxon>
        <taxon>Agaricomycetes</taxon>
        <taxon>Agaricomycetidae</taxon>
        <taxon>Agaricales</taxon>
        <taxon>Marasmiineae</taxon>
        <taxon>Physalacriaceae</taxon>
        <taxon>Cylindrobasidium</taxon>
    </lineage>
</organism>
<evidence type="ECO:0000313" key="1">
    <source>
        <dbReference type="EMBL" id="KIY60540.1"/>
    </source>
</evidence>
<dbReference type="EMBL" id="KN881562">
    <property type="protein sequence ID" value="KIY60540.1"/>
    <property type="molecule type" value="Genomic_DNA"/>
</dbReference>
<proteinExistence type="predicted"/>
<dbReference type="Proteomes" id="UP000054007">
    <property type="component" value="Unassembled WGS sequence"/>
</dbReference>
<gene>
    <name evidence="1" type="ORF">CYLTODRAFT_460734</name>
</gene>
<protein>
    <submittedName>
        <fullName evidence="1">Uncharacterized protein</fullName>
    </submittedName>
</protein>
<name>A0A0D7AR63_9AGAR</name>
<reference evidence="1 2" key="1">
    <citation type="journal article" date="2015" name="Fungal Genet. Biol.">
        <title>Evolution of novel wood decay mechanisms in Agaricales revealed by the genome sequences of Fistulina hepatica and Cylindrobasidium torrendii.</title>
        <authorList>
            <person name="Floudas D."/>
            <person name="Held B.W."/>
            <person name="Riley R."/>
            <person name="Nagy L.G."/>
            <person name="Koehler G."/>
            <person name="Ransdell A.S."/>
            <person name="Younus H."/>
            <person name="Chow J."/>
            <person name="Chiniquy J."/>
            <person name="Lipzen A."/>
            <person name="Tritt A."/>
            <person name="Sun H."/>
            <person name="Haridas S."/>
            <person name="LaButti K."/>
            <person name="Ohm R.A."/>
            <person name="Kues U."/>
            <person name="Blanchette R.A."/>
            <person name="Grigoriev I.V."/>
            <person name="Minto R.E."/>
            <person name="Hibbett D.S."/>
        </authorList>
    </citation>
    <scope>NUCLEOTIDE SEQUENCE [LARGE SCALE GENOMIC DNA]</scope>
    <source>
        <strain evidence="1 2">FP15055 ss-10</strain>
    </source>
</reference>
<dbReference type="AlphaFoldDB" id="A0A0D7AR63"/>
<evidence type="ECO:0000313" key="2">
    <source>
        <dbReference type="Proteomes" id="UP000054007"/>
    </source>
</evidence>
<dbReference type="STRING" id="1314674.A0A0D7AR63"/>
<keyword evidence="2" id="KW-1185">Reference proteome</keyword>
<sequence>MAGGRTGRPRKSWLSDKDVPKLADVQAAATSPISPLAFHSPSAPPRDSLFDTNIQSTFTTPSAARVPYLASPVQLRTLYNELPDTGPMRHNLTRSEHLDVVLKAITENFTSFGDFLDCFTLEPPRSGPDTRSSTHKSVLSHWLRGGTNFRPVHFVTAIYRNRYSVPARGSKYRDELERAFDGDCDAKELHYARIGLSAWAAALMTK</sequence>